<comment type="caution">
    <text evidence="1">The sequence shown here is derived from an EMBL/GenBank/DDBJ whole genome shotgun (WGS) entry which is preliminary data.</text>
</comment>
<proteinExistence type="predicted"/>
<keyword evidence="2" id="KW-1185">Reference proteome</keyword>
<reference evidence="1 2" key="1">
    <citation type="submission" date="2015-06" db="EMBL/GenBank/DDBJ databases">
        <title>Genome sequence of Pseudoalteromonas aliena.</title>
        <authorList>
            <person name="Xie B.-B."/>
            <person name="Rong J.-C."/>
            <person name="Qin Q.-L."/>
            <person name="Zhang Y.-Z."/>
        </authorList>
    </citation>
    <scope>NUCLEOTIDE SEQUENCE [LARGE SCALE GENOMIC DNA]</scope>
    <source>
        <strain evidence="1 2">SW19</strain>
    </source>
</reference>
<gene>
    <name evidence="1" type="ORF">PALI_a3398</name>
</gene>
<name>A0ABR9DTU8_9GAMM</name>
<protein>
    <submittedName>
        <fullName evidence="1">Uncharacterized protein</fullName>
    </submittedName>
</protein>
<dbReference type="EMBL" id="AQGU01000017">
    <property type="protein sequence ID" value="MBE0357781.1"/>
    <property type="molecule type" value="Genomic_DNA"/>
</dbReference>
<evidence type="ECO:0000313" key="2">
    <source>
        <dbReference type="Proteomes" id="UP000648482"/>
    </source>
</evidence>
<sequence>MSQFRLVIVLFSSRYNRSPFDAIGIIMRAKVDHNYNFMIL</sequence>
<accession>A0ABR9DTU8</accession>
<evidence type="ECO:0000313" key="1">
    <source>
        <dbReference type="EMBL" id="MBE0357781.1"/>
    </source>
</evidence>
<organism evidence="1 2">
    <name type="scientific">Pseudoalteromonas aliena SW19</name>
    <dbReference type="NCBI Taxonomy" id="1314866"/>
    <lineage>
        <taxon>Bacteria</taxon>
        <taxon>Pseudomonadati</taxon>
        <taxon>Pseudomonadota</taxon>
        <taxon>Gammaproteobacteria</taxon>
        <taxon>Alteromonadales</taxon>
        <taxon>Pseudoalteromonadaceae</taxon>
        <taxon>Pseudoalteromonas</taxon>
    </lineage>
</organism>
<dbReference type="Proteomes" id="UP000648482">
    <property type="component" value="Unassembled WGS sequence"/>
</dbReference>